<reference evidence="4 5" key="1">
    <citation type="submission" date="2023-09" db="EMBL/GenBank/DDBJ databases">
        <title>Novel taxa isolated from Blanes Bay.</title>
        <authorList>
            <person name="Rey-Velasco X."/>
            <person name="Lucena T."/>
        </authorList>
    </citation>
    <scope>NUCLEOTIDE SEQUENCE [LARGE SCALE GENOMIC DNA]</scope>
    <source>
        <strain evidence="4 5">S356</strain>
    </source>
</reference>
<evidence type="ECO:0000313" key="4">
    <source>
        <dbReference type="EMBL" id="MDT7830749.1"/>
    </source>
</evidence>
<feature type="domain" description="Peptidase M56" evidence="3">
    <location>
        <begin position="147"/>
        <end position="255"/>
    </location>
</feature>
<dbReference type="EMBL" id="JAVTTO010000001">
    <property type="protein sequence ID" value="MDT7830749.1"/>
    <property type="molecule type" value="Genomic_DNA"/>
</dbReference>
<dbReference type="InterPro" id="IPR008756">
    <property type="entry name" value="Peptidase_M56"/>
</dbReference>
<keyword evidence="1" id="KW-0812">Transmembrane</keyword>
<dbReference type="RefSeq" id="WP_349240013.1">
    <property type="nucleotide sequence ID" value="NZ_JAVTTO010000001.1"/>
</dbReference>
<comment type="caution">
    <text evidence="4">The sequence shown here is derived from an EMBL/GenBank/DDBJ whole genome shotgun (WGS) entry which is preliminary data.</text>
</comment>
<dbReference type="Proteomes" id="UP001257277">
    <property type="component" value="Unassembled WGS sequence"/>
</dbReference>
<name>A0ABU3LAK3_9FLAO</name>
<sequence length="454" mass="52926">MLTYIIQVILFQAIFLAVYDFFLSKETFFVKNRWYLITTAVASFIIPFIRIPTFQKVASEELSVYLPEIVLSPQSVIEQTTVYKTVSESTNYLSLVFFIGIGLFMLLFLMKLGRLILLIYKHKKERKYNHTLIVLPNSKKAFSFFNYIFLGKDISKEKIDNIISHELVHSRQKHTIDLMLFELLKIGMWFNPMLYVYQKRIAVIHEYISDASVVEETSKETYINKLINELFDVSNMSFVNQFYKHTHIKKRIKMIMKEQSAQMKQIKYLLLIPMLLGMLAYTSCLASNDNTLAKENNSLKESVTKLNRKDSIQVALINHMKEKIVSEAYNDSVIVGDTLEEVPFTIIETSPTFPGCEDGDKKCFNKNLQRHVFKNFDSDLPNELQLPSGRKRIVMLFKIDKKGNVIDIKIRAPHKELEKECTRVLEMLPMMKPGKQRGKEVTVKYTLPMRIDVK</sequence>
<dbReference type="Pfam" id="PF03544">
    <property type="entry name" value="TonB_C"/>
    <property type="match status" value="1"/>
</dbReference>
<feature type="transmembrane region" description="Helical" evidence="1">
    <location>
        <begin position="266"/>
        <end position="283"/>
    </location>
</feature>
<dbReference type="PANTHER" id="PTHR34978:SF3">
    <property type="entry name" value="SLR0241 PROTEIN"/>
    <property type="match status" value="1"/>
</dbReference>
<feature type="transmembrane region" description="Helical" evidence="1">
    <location>
        <begin position="92"/>
        <end position="120"/>
    </location>
</feature>
<dbReference type="PANTHER" id="PTHR34978">
    <property type="entry name" value="POSSIBLE SENSOR-TRANSDUCER PROTEIN BLAR"/>
    <property type="match status" value="1"/>
</dbReference>
<proteinExistence type="predicted"/>
<gene>
    <name evidence="4" type="ORF">RQM59_00065</name>
</gene>
<dbReference type="InterPro" id="IPR037682">
    <property type="entry name" value="TonB_C"/>
</dbReference>
<keyword evidence="5" id="KW-1185">Reference proteome</keyword>
<evidence type="ECO:0000259" key="2">
    <source>
        <dbReference type="Pfam" id="PF03544"/>
    </source>
</evidence>
<evidence type="ECO:0000313" key="5">
    <source>
        <dbReference type="Proteomes" id="UP001257277"/>
    </source>
</evidence>
<feature type="transmembrane region" description="Helical" evidence="1">
    <location>
        <begin position="34"/>
        <end position="53"/>
    </location>
</feature>
<dbReference type="InterPro" id="IPR052173">
    <property type="entry name" value="Beta-lactam_resp_regulator"/>
</dbReference>
<evidence type="ECO:0000259" key="3">
    <source>
        <dbReference type="Pfam" id="PF05569"/>
    </source>
</evidence>
<evidence type="ECO:0000256" key="1">
    <source>
        <dbReference type="SAM" id="Phobius"/>
    </source>
</evidence>
<keyword evidence="1" id="KW-1133">Transmembrane helix</keyword>
<dbReference type="Gene3D" id="3.30.1150.10">
    <property type="match status" value="1"/>
</dbReference>
<protein>
    <submittedName>
        <fullName evidence="4">M56 family metallopeptidase</fullName>
    </submittedName>
</protein>
<dbReference type="Pfam" id="PF05569">
    <property type="entry name" value="Peptidase_M56"/>
    <property type="match status" value="1"/>
</dbReference>
<feature type="transmembrane region" description="Helical" evidence="1">
    <location>
        <begin position="6"/>
        <end position="22"/>
    </location>
</feature>
<organism evidence="4 5">
    <name type="scientific">Asprobacillus argus</name>
    <dbReference type="NCBI Taxonomy" id="3076534"/>
    <lineage>
        <taxon>Bacteria</taxon>
        <taxon>Pseudomonadati</taxon>
        <taxon>Bacteroidota</taxon>
        <taxon>Flavobacteriia</taxon>
        <taxon>Flavobacteriales</taxon>
        <taxon>Flavobacteriaceae</taxon>
        <taxon>Asprobacillus</taxon>
    </lineage>
</organism>
<keyword evidence="1" id="KW-0472">Membrane</keyword>
<accession>A0ABU3LAK3</accession>
<feature type="domain" description="TonB C-terminal" evidence="2">
    <location>
        <begin position="393"/>
        <end position="449"/>
    </location>
</feature>